<evidence type="ECO:0000256" key="4">
    <source>
        <dbReference type="ARBA" id="ARBA00022777"/>
    </source>
</evidence>
<dbReference type="AlphaFoldDB" id="A0A6B2LA67"/>
<dbReference type="PANTHER" id="PTHR24347">
    <property type="entry name" value="SERINE/THREONINE-PROTEIN KINASE"/>
    <property type="match status" value="1"/>
</dbReference>
<dbReference type="GO" id="GO:0005524">
    <property type="term" value="F:ATP binding"/>
    <property type="evidence" value="ECO:0007669"/>
    <property type="project" value="UniProtKB-KW"/>
</dbReference>
<name>A0A6B2LA67_9EUKA</name>
<dbReference type="FunFam" id="1.10.510.10:FF:000571">
    <property type="entry name" value="Maternal embryonic leucine zipper kinase"/>
    <property type="match status" value="1"/>
</dbReference>
<dbReference type="InterPro" id="IPR000719">
    <property type="entry name" value="Prot_kinase_dom"/>
</dbReference>
<dbReference type="GO" id="GO:0004674">
    <property type="term" value="F:protein serine/threonine kinase activity"/>
    <property type="evidence" value="ECO:0007669"/>
    <property type="project" value="UniProtKB-KW"/>
</dbReference>
<keyword evidence="2" id="KW-0723">Serine/threonine-protein kinase</keyword>
<accession>A0A6B2LA67</accession>
<dbReference type="InterPro" id="IPR011009">
    <property type="entry name" value="Kinase-like_dom_sf"/>
</dbReference>
<evidence type="ECO:0000313" key="8">
    <source>
        <dbReference type="EMBL" id="NDV33697.1"/>
    </source>
</evidence>
<feature type="compositionally biased region" description="Low complexity" evidence="6">
    <location>
        <begin position="253"/>
        <end position="265"/>
    </location>
</feature>
<feature type="domain" description="Protein kinase" evidence="7">
    <location>
        <begin position="1"/>
        <end position="247"/>
    </location>
</feature>
<dbReference type="Gene3D" id="3.30.200.20">
    <property type="entry name" value="Phosphorylase Kinase, domain 1"/>
    <property type="match status" value="1"/>
</dbReference>
<evidence type="ECO:0000256" key="3">
    <source>
        <dbReference type="ARBA" id="ARBA00022741"/>
    </source>
</evidence>
<dbReference type="SUPFAM" id="SSF56112">
    <property type="entry name" value="Protein kinase-like (PK-like)"/>
    <property type="match status" value="1"/>
</dbReference>
<organism evidence="8">
    <name type="scientific">Arcella intermedia</name>
    <dbReference type="NCBI Taxonomy" id="1963864"/>
    <lineage>
        <taxon>Eukaryota</taxon>
        <taxon>Amoebozoa</taxon>
        <taxon>Tubulinea</taxon>
        <taxon>Elardia</taxon>
        <taxon>Arcellinida</taxon>
        <taxon>Sphaerothecina</taxon>
        <taxon>Arcellidae</taxon>
        <taxon>Arcella</taxon>
    </lineage>
</organism>
<dbReference type="PROSITE" id="PS00108">
    <property type="entry name" value="PROTEIN_KINASE_ST"/>
    <property type="match status" value="1"/>
</dbReference>
<keyword evidence="3" id="KW-0547">Nucleotide-binding</keyword>
<keyword evidence="5" id="KW-0067">ATP-binding</keyword>
<dbReference type="SMART" id="SM00220">
    <property type="entry name" value="S_TKc"/>
    <property type="match status" value="1"/>
</dbReference>
<protein>
    <recommendedName>
        <fullName evidence="1">non-specific serine/threonine protein kinase</fullName>
        <ecNumber evidence="1">2.7.11.1</ecNumber>
    </recommendedName>
</protein>
<dbReference type="PROSITE" id="PS50011">
    <property type="entry name" value="PROTEIN_KINASE_DOM"/>
    <property type="match status" value="1"/>
</dbReference>
<evidence type="ECO:0000259" key="7">
    <source>
        <dbReference type="PROSITE" id="PS50011"/>
    </source>
</evidence>
<dbReference type="EMBL" id="GIBP01004728">
    <property type="protein sequence ID" value="NDV33697.1"/>
    <property type="molecule type" value="Transcribed_RNA"/>
</dbReference>
<evidence type="ECO:0000256" key="1">
    <source>
        <dbReference type="ARBA" id="ARBA00012513"/>
    </source>
</evidence>
<dbReference type="Pfam" id="PF00069">
    <property type="entry name" value="Pkinase"/>
    <property type="match status" value="1"/>
</dbReference>
<keyword evidence="4" id="KW-0808">Transferase</keyword>
<feature type="region of interest" description="Disordered" evidence="6">
    <location>
        <begin position="249"/>
        <end position="295"/>
    </location>
</feature>
<evidence type="ECO:0000256" key="5">
    <source>
        <dbReference type="ARBA" id="ARBA00022840"/>
    </source>
</evidence>
<evidence type="ECO:0000256" key="2">
    <source>
        <dbReference type="ARBA" id="ARBA00022527"/>
    </source>
</evidence>
<dbReference type="InterPro" id="IPR008271">
    <property type="entry name" value="Ser/Thr_kinase_AS"/>
</dbReference>
<reference evidence="8" key="1">
    <citation type="journal article" date="2020" name="J. Eukaryot. Microbiol.">
        <title>De novo Sequencing, Assembly and Annotation of the Transcriptome for the Free-Living Testate Amoeba Arcella intermedia.</title>
        <authorList>
            <person name="Ribeiro G.M."/>
            <person name="Porfirio-Sousa A.L."/>
            <person name="Maurer-Alcala X.X."/>
            <person name="Katz L.A."/>
            <person name="Lahr D.J.G."/>
        </authorList>
    </citation>
    <scope>NUCLEOTIDE SEQUENCE</scope>
</reference>
<sequence length="295" mass="33197">MAIHRETLEKYAIKIIDKKKFSLSNSTKRPNALMDEVKILSKLKHPNIISIKEVFETETNLYIVLELVTGGELFDKLLNGAFSEDLSRNYFKQMLEATKYLHDQGIAHRDLKPENILFKDETEEIIKLSDFGLSRVVDKASFMQTICGTPQYVAPEILTSAKTEGYGLACDLWSLGVILYIMLSGSQPFDDEKSTTIFEQIVNTDYSFDAKKWKSISPNAIRLIKQLLNPNPSTRLTVSEALESPWMKGIAGDPLSSDSKSSDSVAESESEEPSSKKRPSSMEPEQQTPSKKCKK</sequence>
<proteinExistence type="predicted"/>
<feature type="compositionally biased region" description="Polar residues" evidence="6">
    <location>
        <begin position="286"/>
        <end position="295"/>
    </location>
</feature>
<dbReference type="Gene3D" id="1.10.510.10">
    <property type="entry name" value="Transferase(Phosphotransferase) domain 1"/>
    <property type="match status" value="1"/>
</dbReference>
<evidence type="ECO:0000256" key="6">
    <source>
        <dbReference type="SAM" id="MobiDB-lite"/>
    </source>
</evidence>
<dbReference type="EC" id="2.7.11.1" evidence="1"/>
<dbReference type="CDD" id="cd05117">
    <property type="entry name" value="STKc_CAMK"/>
    <property type="match status" value="1"/>
</dbReference>
<keyword evidence="4" id="KW-0418">Kinase</keyword>